<dbReference type="Gene3D" id="3.60.21.10">
    <property type="match status" value="1"/>
</dbReference>
<evidence type="ECO:0000313" key="3">
    <source>
        <dbReference type="Proteomes" id="UP000800035"/>
    </source>
</evidence>
<dbReference type="InterPro" id="IPR004843">
    <property type="entry name" value="Calcineurin-like_PHP"/>
</dbReference>
<dbReference type="GO" id="GO:0016787">
    <property type="term" value="F:hydrolase activity"/>
    <property type="evidence" value="ECO:0007669"/>
    <property type="project" value="InterPro"/>
</dbReference>
<dbReference type="EMBL" id="ML976994">
    <property type="protein sequence ID" value="KAF1955581.1"/>
    <property type="molecule type" value="Genomic_DNA"/>
</dbReference>
<accession>A0A6A5TSG3</accession>
<name>A0A6A5TSG3_9PLEO</name>
<gene>
    <name evidence="2" type="ORF">CC80DRAFT_493050</name>
</gene>
<sequence>MPSKLQISAPIVSTPSPLTLFQQFKLNPSRFIADWLYARRPPLASTVSSHLSTAAARRADQALITLVCISDTHNSTPSRIPDGDILLHAGDLTNKGTFAELQAQLDWINTLPHPHKVVIAGNHDTLLDDEFIANHPSRVEPSDIDRRNQLNWGNITYLNGTYATITVQNRSLTVFGSPCTPQCGTFAFQSLTIRDVWKNCIPDGTDVVLTHGPPKRHLDLGGKGCEWLLPELWRLKLRAVVLGHIHQGGGKEAIAWDLMQIGYDFPSFLNVATMALALGWGWARNLFGGRRAAETWLVNAALGGEEKPVMVIQV</sequence>
<dbReference type="AlphaFoldDB" id="A0A6A5TSG3"/>
<dbReference type="InterPro" id="IPR029052">
    <property type="entry name" value="Metallo-depent_PP-like"/>
</dbReference>
<protein>
    <submittedName>
        <fullName evidence="2">Metallo-dependent phosphatase</fullName>
    </submittedName>
</protein>
<dbReference type="InterPro" id="IPR051693">
    <property type="entry name" value="UPF0046_metallophosphoest"/>
</dbReference>
<feature type="domain" description="Calcineurin-like phosphoesterase" evidence="1">
    <location>
        <begin position="69"/>
        <end position="247"/>
    </location>
</feature>
<dbReference type="PANTHER" id="PTHR12905:SF18">
    <property type="entry name" value="ESTER HYDROLASE, PUTATIVE (AFU_ORTHOLOGUE AFUA_4G03130)-RELATED"/>
    <property type="match status" value="1"/>
</dbReference>
<reference evidence="2" key="1">
    <citation type="journal article" date="2020" name="Stud. Mycol.">
        <title>101 Dothideomycetes genomes: a test case for predicting lifestyles and emergence of pathogens.</title>
        <authorList>
            <person name="Haridas S."/>
            <person name="Albert R."/>
            <person name="Binder M."/>
            <person name="Bloem J."/>
            <person name="Labutti K."/>
            <person name="Salamov A."/>
            <person name="Andreopoulos B."/>
            <person name="Baker S."/>
            <person name="Barry K."/>
            <person name="Bills G."/>
            <person name="Bluhm B."/>
            <person name="Cannon C."/>
            <person name="Castanera R."/>
            <person name="Culley D."/>
            <person name="Daum C."/>
            <person name="Ezra D."/>
            <person name="Gonzalez J."/>
            <person name="Henrissat B."/>
            <person name="Kuo A."/>
            <person name="Liang C."/>
            <person name="Lipzen A."/>
            <person name="Lutzoni F."/>
            <person name="Magnuson J."/>
            <person name="Mondo S."/>
            <person name="Nolan M."/>
            <person name="Ohm R."/>
            <person name="Pangilinan J."/>
            <person name="Park H.-J."/>
            <person name="Ramirez L."/>
            <person name="Alfaro M."/>
            <person name="Sun H."/>
            <person name="Tritt A."/>
            <person name="Yoshinaga Y."/>
            <person name="Zwiers L.-H."/>
            <person name="Turgeon B."/>
            <person name="Goodwin S."/>
            <person name="Spatafora J."/>
            <person name="Crous P."/>
            <person name="Grigoriev I."/>
        </authorList>
    </citation>
    <scope>NUCLEOTIDE SEQUENCE</scope>
    <source>
        <strain evidence="2">CBS 675.92</strain>
    </source>
</reference>
<dbReference type="OrthoDB" id="630188at2759"/>
<organism evidence="2 3">
    <name type="scientific">Byssothecium circinans</name>
    <dbReference type="NCBI Taxonomy" id="147558"/>
    <lineage>
        <taxon>Eukaryota</taxon>
        <taxon>Fungi</taxon>
        <taxon>Dikarya</taxon>
        <taxon>Ascomycota</taxon>
        <taxon>Pezizomycotina</taxon>
        <taxon>Dothideomycetes</taxon>
        <taxon>Pleosporomycetidae</taxon>
        <taxon>Pleosporales</taxon>
        <taxon>Massarineae</taxon>
        <taxon>Massarinaceae</taxon>
        <taxon>Byssothecium</taxon>
    </lineage>
</organism>
<evidence type="ECO:0000259" key="1">
    <source>
        <dbReference type="Pfam" id="PF00149"/>
    </source>
</evidence>
<proteinExistence type="predicted"/>
<keyword evidence="3" id="KW-1185">Reference proteome</keyword>
<dbReference type="Proteomes" id="UP000800035">
    <property type="component" value="Unassembled WGS sequence"/>
</dbReference>
<dbReference type="SUPFAM" id="SSF56300">
    <property type="entry name" value="Metallo-dependent phosphatases"/>
    <property type="match status" value="1"/>
</dbReference>
<dbReference type="PANTHER" id="PTHR12905">
    <property type="entry name" value="METALLOPHOSPHOESTERASE"/>
    <property type="match status" value="1"/>
</dbReference>
<evidence type="ECO:0000313" key="2">
    <source>
        <dbReference type="EMBL" id="KAF1955581.1"/>
    </source>
</evidence>
<dbReference type="CDD" id="cd07379">
    <property type="entry name" value="MPP_239FB"/>
    <property type="match status" value="1"/>
</dbReference>
<dbReference type="Pfam" id="PF00149">
    <property type="entry name" value="Metallophos"/>
    <property type="match status" value="1"/>
</dbReference>